<gene>
    <name evidence="1" type="ORF">M408DRAFT_140590</name>
</gene>
<evidence type="ECO:0000313" key="2">
    <source>
        <dbReference type="Proteomes" id="UP000054097"/>
    </source>
</evidence>
<dbReference type="AlphaFoldDB" id="A0A0C3BA91"/>
<keyword evidence="2" id="KW-1185">Reference proteome</keyword>
<evidence type="ECO:0000313" key="1">
    <source>
        <dbReference type="EMBL" id="KIM28376.1"/>
    </source>
</evidence>
<name>A0A0C3BA91_SERVB</name>
<proteinExistence type="predicted"/>
<organism evidence="1 2">
    <name type="scientific">Serendipita vermifera MAFF 305830</name>
    <dbReference type="NCBI Taxonomy" id="933852"/>
    <lineage>
        <taxon>Eukaryota</taxon>
        <taxon>Fungi</taxon>
        <taxon>Dikarya</taxon>
        <taxon>Basidiomycota</taxon>
        <taxon>Agaricomycotina</taxon>
        <taxon>Agaricomycetes</taxon>
        <taxon>Sebacinales</taxon>
        <taxon>Serendipitaceae</taxon>
        <taxon>Serendipita</taxon>
    </lineage>
</organism>
<dbReference type="HOGENOM" id="CLU_2689351_0_0_1"/>
<accession>A0A0C3BA91</accession>
<dbReference type="EMBL" id="KN824293">
    <property type="protein sequence ID" value="KIM28376.1"/>
    <property type="molecule type" value="Genomic_DNA"/>
</dbReference>
<reference evidence="2" key="2">
    <citation type="submission" date="2015-01" db="EMBL/GenBank/DDBJ databases">
        <title>Evolutionary Origins and Diversification of the Mycorrhizal Mutualists.</title>
        <authorList>
            <consortium name="DOE Joint Genome Institute"/>
            <consortium name="Mycorrhizal Genomics Consortium"/>
            <person name="Kohler A."/>
            <person name="Kuo A."/>
            <person name="Nagy L.G."/>
            <person name="Floudas D."/>
            <person name="Copeland A."/>
            <person name="Barry K.W."/>
            <person name="Cichocki N."/>
            <person name="Veneault-Fourrey C."/>
            <person name="LaButti K."/>
            <person name="Lindquist E.A."/>
            <person name="Lipzen A."/>
            <person name="Lundell T."/>
            <person name="Morin E."/>
            <person name="Murat C."/>
            <person name="Riley R."/>
            <person name="Ohm R."/>
            <person name="Sun H."/>
            <person name="Tunlid A."/>
            <person name="Henrissat B."/>
            <person name="Grigoriev I.V."/>
            <person name="Hibbett D.S."/>
            <person name="Martin F."/>
        </authorList>
    </citation>
    <scope>NUCLEOTIDE SEQUENCE [LARGE SCALE GENOMIC DNA]</scope>
    <source>
        <strain evidence="2">MAFF 305830</strain>
    </source>
</reference>
<reference evidence="1 2" key="1">
    <citation type="submission" date="2014-04" db="EMBL/GenBank/DDBJ databases">
        <authorList>
            <consortium name="DOE Joint Genome Institute"/>
            <person name="Kuo A."/>
            <person name="Zuccaro A."/>
            <person name="Kohler A."/>
            <person name="Nagy L.G."/>
            <person name="Floudas D."/>
            <person name="Copeland A."/>
            <person name="Barry K.W."/>
            <person name="Cichocki N."/>
            <person name="Veneault-Fourrey C."/>
            <person name="LaButti K."/>
            <person name="Lindquist E.A."/>
            <person name="Lipzen A."/>
            <person name="Lundell T."/>
            <person name="Morin E."/>
            <person name="Murat C."/>
            <person name="Sun H."/>
            <person name="Tunlid A."/>
            <person name="Henrissat B."/>
            <person name="Grigoriev I.V."/>
            <person name="Hibbett D.S."/>
            <person name="Martin F."/>
            <person name="Nordberg H.P."/>
            <person name="Cantor M.N."/>
            <person name="Hua S.X."/>
        </authorList>
    </citation>
    <scope>NUCLEOTIDE SEQUENCE [LARGE SCALE GENOMIC DNA]</scope>
    <source>
        <strain evidence="1 2">MAFF 305830</strain>
    </source>
</reference>
<protein>
    <submittedName>
        <fullName evidence="1">Uncharacterized protein</fullName>
    </submittedName>
</protein>
<sequence>MQHALKTDGRSGNVSHHPLYTLPPFACLPPHGHPQNGGQTSPLLATHPPRCEAEFPRLVAARKLRFIFPSACCS</sequence>
<dbReference type="Proteomes" id="UP000054097">
    <property type="component" value="Unassembled WGS sequence"/>
</dbReference>